<protein>
    <submittedName>
        <fullName evidence="2">Uncharacterized protein</fullName>
    </submittedName>
</protein>
<feature type="coiled-coil region" evidence="1">
    <location>
        <begin position="11"/>
        <end position="52"/>
    </location>
</feature>
<name>A0ABP0ZQ18_9ASCO</name>
<sequence>MRQTQQRQGRVEELERDLLLFKNQYDNDQQLLQRYDSRVKTLENEMAAFNDNATQQVLAKRFMGELGNKCND</sequence>
<keyword evidence="3" id="KW-1185">Reference proteome</keyword>
<dbReference type="Proteomes" id="UP001497383">
    <property type="component" value="Chromosome 3"/>
</dbReference>
<gene>
    <name evidence="2" type="ORF">LODBEIA_P25190</name>
</gene>
<accession>A0ABP0ZQ18</accession>
<evidence type="ECO:0000313" key="2">
    <source>
        <dbReference type="EMBL" id="CAK9438295.1"/>
    </source>
</evidence>
<reference evidence="2 3" key="1">
    <citation type="submission" date="2024-03" db="EMBL/GenBank/DDBJ databases">
        <authorList>
            <person name="Brejova B."/>
        </authorList>
    </citation>
    <scope>NUCLEOTIDE SEQUENCE [LARGE SCALE GENOMIC DNA]</scope>
    <source>
        <strain evidence="2 3">CBS 14171</strain>
    </source>
</reference>
<keyword evidence="1" id="KW-0175">Coiled coil</keyword>
<evidence type="ECO:0000313" key="3">
    <source>
        <dbReference type="Proteomes" id="UP001497383"/>
    </source>
</evidence>
<evidence type="ECO:0000256" key="1">
    <source>
        <dbReference type="SAM" id="Coils"/>
    </source>
</evidence>
<dbReference type="RefSeq" id="XP_066829457.1">
    <property type="nucleotide sequence ID" value="XM_066972527.1"/>
</dbReference>
<dbReference type="GeneID" id="92207715"/>
<organism evidence="2 3">
    <name type="scientific">Lodderomyces beijingensis</name>
    <dbReference type="NCBI Taxonomy" id="1775926"/>
    <lineage>
        <taxon>Eukaryota</taxon>
        <taxon>Fungi</taxon>
        <taxon>Dikarya</taxon>
        <taxon>Ascomycota</taxon>
        <taxon>Saccharomycotina</taxon>
        <taxon>Pichiomycetes</taxon>
        <taxon>Debaryomycetaceae</taxon>
        <taxon>Candida/Lodderomyces clade</taxon>
        <taxon>Lodderomyces</taxon>
    </lineage>
</organism>
<dbReference type="EMBL" id="OZ022407">
    <property type="protein sequence ID" value="CAK9438295.1"/>
    <property type="molecule type" value="Genomic_DNA"/>
</dbReference>
<proteinExistence type="predicted"/>